<sequence length="143" mass="16726">MLTISIKPILAEQTLMIRHRVLWPNQSIEFCRLKEDETALHFGAYFNEQQLIAVASIFIIERSARLRKFATLPEFQNQGVGSQMLRFLLNQLQQQNVDYFWCDARTEAINFYERFGLKAIGDIFYKSQVAYIKMGVDLNTQPN</sequence>
<dbReference type="Gene3D" id="3.40.630.30">
    <property type="match status" value="1"/>
</dbReference>
<evidence type="ECO:0000313" key="1">
    <source>
        <dbReference type="EMBL" id="MET1254921.1"/>
    </source>
</evidence>
<dbReference type="CDD" id="cd04301">
    <property type="entry name" value="NAT_SF"/>
    <property type="match status" value="1"/>
</dbReference>
<dbReference type="GO" id="GO:0016746">
    <property type="term" value="F:acyltransferase activity"/>
    <property type="evidence" value="ECO:0007669"/>
    <property type="project" value="UniProtKB-KW"/>
</dbReference>
<gene>
    <name evidence="1" type="ORF">ABVT43_07280</name>
</gene>
<dbReference type="PROSITE" id="PS51186">
    <property type="entry name" value="GNAT"/>
    <property type="match status" value="1"/>
</dbReference>
<dbReference type="InterPro" id="IPR000182">
    <property type="entry name" value="GNAT_dom"/>
</dbReference>
<comment type="caution">
    <text evidence="1">The sequence shown here is derived from an EMBL/GenBank/DDBJ whole genome shotgun (WGS) entry which is preliminary data.</text>
</comment>
<keyword evidence="2" id="KW-1185">Reference proteome</keyword>
<proteinExistence type="predicted"/>
<dbReference type="SUPFAM" id="SSF55729">
    <property type="entry name" value="Acyl-CoA N-acyltransferases (Nat)"/>
    <property type="match status" value="1"/>
</dbReference>
<dbReference type="Pfam" id="PF13673">
    <property type="entry name" value="Acetyltransf_10"/>
    <property type="match status" value="1"/>
</dbReference>
<accession>A0ABV2BSQ0</accession>
<keyword evidence="1" id="KW-0012">Acyltransferase</keyword>
<dbReference type="EC" id="2.3.1.-" evidence="1"/>
<protein>
    <submittedName>
        <fullName evidence="1">GNAT family N-acetyltransferase</fullName>
        <ecNumber evidence="1">2.3.1.-</ecNumber>
    </submittedName>
</protein>
<dbReference type="InterPro" id="IPR050680">
    <property type="entry name" value="YpeA/RimI_acetyltransf"/>
</dbReference>
<organism evidence="1 2">
    <name type="scientific">Aliikangiella maris</name>
    <dbReference type="NCBI Taxonomy" id="3162458"/>
    <lineage>
        <taxon>Bacteria</taxon>
        <taxon>Pseudomonadati</taxon>
        <taxon>Pseudomonadota</taxon>
        <taxon>Gammaproteobacteria</taxon>
        <taxon>Oceanospirillales</taxon>
        <taxon>Pleioneaceae</taxon>
        <taxon>Aliikangiella</taxon>
    </lineage>
</organism>
<reference evidence="1 2" key="1">
    <citation type="submission" date="2024-06" db="EMBL/GenBank/DDBJ databases">
        <authorList>
            <person name="Li F."/>
        </authorList>
    </citation>
    <scope>NUCLEOTIDE SEQUENCE [LARGE SCALE GENOMIC DNA]</scope>
    <source>
        <strain evidence="1 2">GXAS 311</strain>
    </source>
</reference>
<dbReference type="PANTHER" id="PTHR43420">
    <property type="entry name" value="ACETYLTRANSFERASE"/>
    <property type="match status" value="1"/>
</dbReference>
<dbReference type="InterPro" id="IPR016181">
    <property type="entry name" value="Acyl_CoA_acyltransferase"/>
</dbReference>
<evidence type="ECO:0000313" key="2">
    <source>
        <dbReference type="Proteomes" id="UP001548189"/>
    </source>
</evidence>
<dbReference type="PANTHER" id="PTHR43420:SF12">
    <property type="entry name" value="N-ACETYLTRANSFERASE DOMAIN-CONTAINING PROTEIN"/>
    <property type="match status" value="1"/>
</dbReference>
<dbReference type="EMBL" id="JBEVCJ010000006">
    <property type="protein sequence ID" value="MET1254921.1"/>
    <property type="molecule type" value="Genomic_DNA"/>
</dbReference>
<dbReference type="Proteomes" id="UP001548189">
    <property type="component" value="Unassembled WGS sequence"/>
</dbReference>
<keyword evidence="1" id="KW-0808">Transferase</keyword>
<name>A0ABV2BSQ0_9GAMM</name>